<keyword evidence="1" id="KW-0812">Transmembrane</keyword>
<feature type="transmembrane region" description="Helical" evidence="1">
    <location>
        <begin position="12"/>
        <end position="33"/>
    </location>
</feature>
<keyword evidence="3" id="KW-1185">Reference proteome</keyword>
<evidence type="ECO:0000256" key="1">
    <source>
        <dbReference type="SAM" id="Phobius"/>
    </source>
</evidence>
<reference evidence="2" key="1">
    <citation type="submission" date="2021-01" db="EMBL/GenBank/DDBJ databases">
        <title>Modified the classification status of verrucomicrobia.</title>
        <authorList>
            <person name="Feng X."/>
        </authorList>
    </citation>
    <scope>NUCLEOTIDE SEQUENCE</scope>
    <source>
        <strain evidence="2">KCTC 22041</strain>
    </source>
</reference>
<dbReference type="Proteomes" id="UP000603141">
    <property type="component" value="Unassembled WGS sequence"/>
</dbReference>
<comment type="caution">
    <text evidence="2">The sequence shown here is derived from an EMBL/GenBank/DDBJ whole genome shotgun (WGS) entry which is preliminary data.</text>
</comment>
<name>A0A934S9B6_9BACT</name>
<accession>A0A934S9B6</accession>
<sequence length="89" mass="9825">MMSIVPRRAIHCVIGALLPVPLFVGIFYCSYFYKSCNGFDFEAGTYITDSYSIEMSRRHVGTDVLVFLAMGYFLMGVPSLVASGDSALH</sequence>
<keyword evidence="1" id="KW-0472">Membrane</keyword>
<gene>
    <name evidence="2" type="ORF">JIN85_19050</name>
</gene>
<feature type="transmembrane region" description="Helical" evidence="1">
    <location>
        <begin position="64"/>
        <end position="83"/>
    </location>
</feature>
<evidence type="ECO:0000313" key="2">
    <source>
        <dbReference type="EMBL" id="MBK1884522.1"/>
    </source>
</evidence>
<evidence type="ECO:0000313" key="3">
    <source>
        <dbReference type="Proteomes" id="UP000603141"/>
    </source>
</evidence>
<dbReference type="AlphaFoldDB" id="A0A934S9B6"/>
<dbReference type="EMBL" id="JAENIJ010000055">
    <property type="protein sequence ID" value="MBK1884522.1"/>
    <property type="molecule type" value="Genomic_DNA"/>
</dbReference>
<organism evidence="2 3">
    <name type="scientific">Luteolibacter pohnpeiensis</name>
    <dbReference type="NCBI Taxonomy" id="454153"/>
    <lineage>
        <taxon>Bacteria</taxon>
        <taxon>Pseudomonadati</taxon>
        <taxon>Verrucomicrobiota</taxon>
        <taxon>Verrucomicrobiia</taxon>
        <taxon>Verrucomicrobiales</taxon>
        <taxon>Verrucomicrobiaceae</taxon>
        <taxon>Luteolibacter</taxon>
    </lineage>
</organism>
<protein>
    <submittedName>
        <fullName evidence="2">Uncharacterized protein</fullName>
    </submittedName>
</protein>
<proteinExistence type="predicted"/>
<keyword evidence="1" id="KW-1133">Transmembrane helix</keyword>